<sequence length="152" mass="17164">MDEKPEIRRAACPRCGDDLKRIWSSKKQRHYWLCLNGEDECGAIYSDDGGEPKTTQITKEAVPDLTCPECRQATLELVEGAKYGSFLACPECEQTFDLLDQSLPPSPENTAPLCSEDPEHGHMKRRSGRNGPFWGCRRFPECKATRQIEDEG</sequence>
<dbReference type="AlphaFoldDB" id="A0A1D8KA53"/>
<dbReference type="GO" id="GO:0003677">
    <property type="term" value="F:DNA binding"/>
    <property type="evidence" value="ECO:0007669"/>
    <property type="project" value="InterPro"/>
</dbReference>
<accession>A0A1D8KA53</accession>
<dbReference type="SUPFAM" id="SSF57783">
    <property type="entry name" value="Zinc beta-ribbon"/>
    <property type="match status" value="1"/>
</dbReference>
<feature type="domain" description="DNA topoisomerase type IA zn finger" evidence="2">
    <location>
        <begin position="66"/>
        <end position="96"/>
    </location>
</feature>
<dbReference type="KEGG" id="aaeo:BJI67_12875"/>
<feature type="domain" description="DNA topoisomerase type IA zn finger" evidence="2">
    <location>
        <begin position="121"/>
        <end position="150"/>
    </location>
</feature>
<evidence type="ECO:0000259" key="2">
    <source>
        <dbReference type="Pfam" id="PF01396"/>
    </source>
</evidence>
<dbReference type="GO" id="GO:0005694">
    <property type="term" value="C:chromosome"/>
    <property type="evidence" value="ECO:0007669"/>
    <property type="project" value="InterPro"/>
</dbReference>
<dbReference type="Gene3D" id="3.30.65.10">
    <property type="entry name" value="Bacterial Topoisomerase I, domain 1"/>
    <property type="match status" value="1"/>
</dbReference>
<dbReference type="GO" id="GO:0006265">
    <property type="term" value="P:DNA topological change"/>
    <property type="evidence" value="ECO:0007669"/>
    <property type="project" value="InterPro"/>
</dbReference>
<evidence type="ECO:0000256" key="1">
    <source>
        <dbReference type="SAM" id="MobiDB-lite"/>
    </source>
</evidence>
<evidence type="ECO:0000313" key="3">
    <source>
        <dbReference type="EMBL" id="AOV17825.1"/>
    </source>
</evidence>
<dbReference type="Proteomes" id="UP000095342">
    <property type="component" value="Chromosome"/>
</dbReference>
<evidence type="ECO:0000313" key="4">
    <source>
        <dbReference type="Proteomes" id="UP000095342"/>
    </source>
</evidence>
<reference evidence="3 4" key="1">
    <citation type="submission" date="2016-09" db="EMBL/GenBank/DDBJ databases">
        <title>Acidihalobacter prosperus V6 (DSM14174).</title>
        <authorList>
            <person name="Khaleque H.N."/>
            <person name="Ramsay J.P."/>
            <person name="Murphy R.J.T."/>
            <person name="Kaksonen A.H."/>
            <person name="Boxall N.J."/>
            <person name="Watkin E.L.J."/>
        </authorList>
    </citation>
    <scope>NUCLEOTIDE SEQUENCE [LARGE SCALE GENOMIC DNA]</scope>
    <source>
        <strain evidence="3 4">V6</strain>
    </source>
</reference>
<keyword evidence="4" id="KW-1185">Reference proteome</keyword>
<proteinExistence type="predicted"/>
<dbReference type="Pfam" id="PF01396">
    <property type="entry name" value="Zn_ribbon_Top1"/>
    <property type="match status" value="2"/>
</dbReference>
<dbReference type="InterPro" id="IPR013498">
    <property type="entry name" value="Topo_IA_Znf"/>
</dbReference>
<dbReference type="EMBL" id="CP017448">
    <property type="protein sequence ID" value="AOV17825.1"/>
    <property type="molecule type" value="Genomic_DNA"/>
</dbReference>
<feature type="region of interest" description="Disordered" evidence="1">
    <location>
        <begin position="100"/>
        <end position="137"/>
    </location>
</feature>
<name>A0A1D8KA53_9GAMM</name>
<gene>
    <name evidence="3" type="ORF">BJI67_12875</name>
</gene>
<protein>
    <recommendedName>
        <fullName evidence="2">DNA topoisomerase type IA zn finger domain-containing protein</fullName>
    </recommendedName>
</protein>
<dbReference type="GO" id="GO:0003916">
    <property type="term" value="F:DNA topoisomerase activity"/>
    <property type="evidence" value="ECO:0007669"/>
    <property type="project" value="InterPro"/>
</dbReference>
<dbReference type="RefSeq" id="WP_070073355.1">
    <property type="nucleotide sequence ID" value="NZ_CP017448.1"/>
</dbReference>
<organism evidence="3 4">
    <name type="scientific">Acidihalobacter aeolianus</name>
    <dbReference type="NCBI Taxonomy" id="2792603"/>
    <lineage>
        <taxon>Bacteria</taxon>
        <taxon>Pseudomonadati</taxon>
        <taxon>Pseudomonadota</taxon>
        <taxon>Gammaproteobacteria</taxon>
        <taxon>Chromatiales</taxon>
        <taxon>Ectothiorhodospiraceae</taxon>
        <taxon>Acidihalobacter</taxon>
    </lineage>
</organism>